<evidence type="ECO:0000256" key="1">
    <source>
        <dbReference type="ARBA" id="ARBA00022737"/>
    </source>
</evidence>
<evidence type="ECO:0000313" key="7">
    <source>
        <dbReference type="Ensembl" id="ENSGACP00000062972.1"/>
    </source>
</evidence>
<evidence type="ECO:0000313" key="8">
    <source>
        <dbReference type="Proteomes" id="UP000007635"/>
    </source>
</evidence>
<evidence type="ECO:0000259" key="5">
    <source>
        <dbReference type="PROSITE" id="PS01180"/>
    </source>
</evidence>
<feature type="domain" description="Sushi" evidence="6">
    <location>
        <begin position="199"/>
        <end position="261"/>
    </location>
</feature>
<keyword evidence="3" id="KW-0768">Sushi</keyword>
<dbReference type="Gene3D" id="2.60.120.290">
    <property type="entry name" value="Spermadhesin, CUB domain"/>
    <property type="match status" value="3"/>
</dbReference>
<dbReference type="Ensembl" id="ENSGACT00000030897.1">
    <property type="protein sequence ID" value="ENSGACP00000062972.1"/>
    <property type="gene ID" value="ENSGACG00000003938.2"/>
</dbReference>
<keyword evidence="8" id="KW-1185">Reference proteome</keyword>
<reference evidence="7" key="2">
    <citation type="submission" date="2025-08" db="UniProtKB">
        <authorList>
            <consortium name="Ensembl"/>
        </authorList>
    </citation>
    <scope>IDENTIFICATION</scope>
</reference>
<organism evidence="7 8">
    <name type="scientific">Gasterosteus aculeatus aculeatus</name>
    <name type="common">three-spined stickleback</name>
    <dbReference type="NCBI Taxonomy" id="481459"/>
    <lineage>
        <taxon>Eukaryota</taxon>
        <taxon>Metazoa</taxon>
        <taxon>Chordata</taxon>
        <taxon>Craniata</taxon>
        <taxon>Vertebrata</taxon>
        <taxon>Euteleostomi</taxon>
        <taxon>Actinopterygii</taxon>
        <taxon>Neopterygii</taxon>
        <taxon>Teleostei</taxon>
        <taxon>Neoteleostei</taxon>
        <taxon>Acanthomorphata</taxon>
        <taxon>Eupercaria</taxon>
        <taxon>Perciformes</taxon>
        <taxon>Cottioidei</taxon>
        <taxon>Gasterosteales</taxon>
        <taxon>Gasterosteidae</taxon>
        <taxon>Gasterosteus</taxon>
    </lineage>
</organism>
<dbReference type="PANTHER" id="PTHR24251">
    <property type="entry name" value="OVOCHYMASE-RELATED"/>
    <property type="match status" value="1"/>
</dbReference>
<reference evidence="7" key="3">
    <citation type="submission" date="2025-09" db="UniProtKB">
        <authorList>
            <consortium name="Ensembl"/>
        </authorList>
    </citation>
    <scope>IDENTIFICATION</scope>
</reference>
<dbReference type="SMART" id="SM00032">
    <property type="entry name" value="CCP"/>
    <property type="match status" value="1"/>
</dbReference>
<dbReference type="SMART" id="SM00042">
    <property type="entry name" value="CUB"/>
    <property type="match status" value="3"/>
</dbReference>
<comment type="caution">
    <text evidence="3">Lacks conserved residue(s) required for the propagation of feature annotation.</text>
</comment>
<proteinExistence type="predicted"/>
<dbReference type="SUPFAM" id="SSF57535">
    <property type="entry name" value="Complement control module/SCR domain"/>
    <property type="match status" value="1"/>
</dbReference>
<feature type="compositionally biased region" description="Basic residues" evidence="4">
    <location>
        <begin position="44"/>
        <end position="56"/>
    </location>
</feature>
<feature type="domain" description="CUB" evidence="5">
    <location>
        <begin position="88"/>
        <end position="196"/>
    </location>
</feature>
<evidence type="ECO:0000256" key="3">
    <source>
        <dbReference type="PROSITE-ProRule" id="PRU00302"/>
    </source>
</evidence>
<dbReference type="GeneTree" id="ENSGT00940000155549"/>
<evidence type="ECO:0000256" key="2">
    <source>
        <dbReference type="ARBA" id="ARBA00023157"/>
    </source>
</evidence>
<dbReference type="Pfam" id="PF00431">
    <property type="entry name" value="CUB"/>
    <property type="match status" value="3"/>
</dbReference>
<sequence>MRPGESLEGSRSARARCTAVNNNTDTDHTDSGTGRLAHPGSSQRRMKRGTTKRRTRGISGRMTAMRCFLWSLVLSSLSLRAEGFIYTCGGTLKGRNGSIESPGFPYGYPNGANCTWVIVGEEGSRIQLMFLSFAIEEEYDFLSLYDGHPHPANFRTRLTGFQVPTPVTSTGNVFSLRLTSDFAVSAHGFKLNYEELHSTSCGNPGVPAKAVLSGGGRFAVGDHVRYSCVPGYVLDGHATLTCITNAGNTAVWDFPAPICRDFQTEEKYDYLEVEGSEPPTIWLSGSNVPSPIVSNKNWLRLHFVSDANHRYRGYSAHYQVKTCGSNLQGPSGTFTSPNFPIQYESNAQCVWIITASNPNKVIQINFEEFDMEIAYDTLTIGDGGEVGDPTAILQVLSGSFVPDLIVSMTHQMWLHLQSDESVGSIGFKINYKEIDKESCGDPGTPLYGVREGDSFSN</sequence>
<reference evidence="7 8" key="1">
    <citation type="journal article" date="2021" name="G3 (Bethesda)">
        <title>Improved contiguity of the threespine stickleback genome using long-read sequencing.</title>
        <authorList>
            <person name="Nath S."/>
            <person name="Shaw D.E."/>
            <person name="White M.A."/>
        </authorList>
    </citation>
    <scope>NUCLEOTIDE SEQUENCE [LARGE SCALE GENOMIC DNA]</scope>
    <source>
        <strain evidence="7 8">Lake Benthic</strain>
    </source>
</reference>
<dbReference type="InterPro" id="IPR035914">
    <property type="entry name" value="Sperma_CUB_dom_sf"/>
</dbReference>
<dbReference type="AlphaFoldDB" id="A0AAQ4RJ48"/>
<name>A0AAQ4RJ48_GASAC</name>
<evidence type="ECO:0000259" key="6">
    <source>
        <dbReference type="PROSITE" id="PS50923"/>
    </source>
</evidence>
<dbReference type="InterPro" id="IPR035976">
    <property type="entry name" value="Sushi/SCR/CCP_sf"/>
</dbReference>
<keyword evidence="2" id="KW-1015">Disulfide bond</keyword>
<dbReference type="InterPro" id="IPR000859">
    <property type="entry name" value="CUB_dom"/>
</dbReference>
<accession>A0AAQ4RJ48</accession>
<dbReference type="PROSITE" id="PS50923">
    <property type="entry name" value="SUSHI"/>
    <property type="match status" value="1"/>
</dbReference>
<dbReference type="Pfam" id="PF00084">
    <property type="entry name" value="Sushi"/>
    <property type="match status" value="1"/>
</dbReference>
<feature type="domain" description="CUB" evidence="5">
    <location>
        <begin position="323"/>
        <end position="434"/>
    </location>
</feature>
<keyword evidence="1" id="KW-0677">Repeat</keyword>
<dbReference type="CDD" id="cd00033">
    <property type="entry name" value="CCP"/>
    <property type="match status" value="1"/>
</dbReference>
<dbReference type="Proteomes" id="UP000007635">
    <property type="component" value="Chromosome X"/>
</dbReference>
<dbReference type="Gene3D" id="2.10.70.10">
    <property type="entry name" value="Complement Module, domain 1"/>
    <property type="match status" value="1"/>
</dbReference>
<protein>
    <recommendedName>
        <fullName evidence="9">CUB and Sushi multiple domains 3a</fullName>
    </recommendedName>
</protein>
<dbReference type="PANTHER" id="PTHR24251:SF37">
    <property type="entry name" value="CUB DOMAIN-CONTAINING PROTEIN"/>
    <property type="match status" value="1"/>
</dbReference>
<dbReference type="FunFam" id="2.60.120.290:FF:000001">
    <property type="entry name" value="CUB and sushi domain-containing protein 3 isoform X1"/>
    <property type="match status" value="2"/>
</dbReference>
<feature type="region of interest" description="Disordered" evidence="4">
    <location>
        <begin position="21"/>
        <end position="56"/>
    </location>
</feature>
<evidence type="ECO:0000256" key="4">
    <source>
        <dbReference type="SAM" id="MobiDB-lite"/>
    </source>
</evidence>
<dbReference type="SUPFAM" id="SSF49854">
    <property type="entry name" value="Spermadhesin, CUB domain"/>
    <property type="match status" value="3"/>
</dbReference>
<dbReference type="InterPro" id="IPR000436">
    <property type="entry name" value="Sushi_SCR_CCP_dom"/>
</dbReference>
<evidence type="ECO:0008006" key="9">
    <source>
        <dbReference type="Google" id="ProtNLM"/>
    </source>
</evidence>
<dbReference type="CDD" id="cd00041">
    <property type="entry name" value="CUB"/>
    <property type="match status" value="2"/>
</dbReference>
<dbReference type="PROSITE" id="PS01180">
    <property type="entry name" value="CUB"/>
    <property type="match status" value="2"/>
</dbReference>